<organism evidence="7 8">
    <name type="scientific">Tagetes erecta</name>
    <name type="common">African marigold</name>
    <dbReference type="NCBI Taxonomy" id="13708"/>
    <lineage>
        <taxon>Eukaryota</taxon>
        <taxon>Viridiplantae</taxon>
        <taxon>Streptophyta</taxon>
        <taxon>Embryophyta</taxon>
        <taxon>Tracheophyta</taxon>
        <taxon>Spermatophyta</taxon>
        <taxon>Magnoliopsida</taxon>
        <taxon>eudicotyledons</taxon>
        <taxon>Gunneridae</taxon>
        <taxon>Pentapetalae</taxon>
        <taxon>asterids</taxon>
        <taxon>campanulids</taxon>
        <taxon>Asterales</taxon>
        <taxon>Asteraceae</taxon>
        <taxon>Asteroideae</taxon>
        <taxon>Heliantheae alliance</taxon>
        <taxon>Tageteae</taxon>
        <taxon>Tagetes</taxon>
    </lineage>
</organism>
<dbReference type="InterPro" id="IPR039537">
    <property type="entry name" value="Retrotran_Ty1/copia-like"/>
</dbReference>
<evidence type="ECO:0000313" key="7">
    <source>
        <dbReference type="EMBL" id="KAK1427961.1"/>
    </source>
</evidence>
<proteinExistence type="predicted"/>
<feature type="compositionally biased region" description="Low complexity" evidence="5">
    <location>
        <begin position="93"/>
        <end position="102"/>
    </location>
</feature>
<dbReference type="GO" id="GO:0046872">
    <property type="term" value="F:metal ion binding"/>
    <property type="evidence" value="ECO:0007669"/>
    <property type="project" value="UniProtKB-KW"/>
</dbReference>
<dbReference type="Pfam" id="PF22936">
    <property type="entry name" value="Pol_BBD"/>
    <property type="match status" value="1"/>
</dbReference>
<dbReference type="GO" id="GO:0015074">
    <property type="term" value="P:DNA integration"/>
    <property type="evidence" value="ECO:0007669"/>
    <property type="project" value="InterPro"/>
</dbReference>
<dbReference type="Proteomes" id="UP001229421">
    <property type="component" value="Unassembled WGS sequence"/>
</dbReference>
<feature type="compositionally biased region" description="Polar residues" evidence="5">
    <location>
        <begin position="899"/>
        <end position="918"/>
    </location>
</feature>
<dbReference type="PROSITE" id="PS50994">
    <property type="entry name" value="INTEGRASE"/>
    <property type="match status" value="1"/>
</dbReference>
<dbReference type="PANTHER" id="PTHR42648:SF32">
    <property type="entry name" value="RIBONUCLEASE H-LIKE DOMAIN, GAG-PRE-INTEGRASE DOMAIN PROTEIN-RELATED"/>
    <property type="match status" value="1"/>
</dbReference>
<dbReference type="InterPro" id="IPR036397">
    <property type="entry name" value="RNaseH_sf"/>
</dbReference>
<evidence type="ECO:0000313" key="8">
    <source>
        <dbReference type="Proteomes" id="UP001229421"/>
    </source>
</evidence>
<dbReference type="InterPro" id="IPR043502">
    <property type="entry name" value="DNA/RNA_pol_sf"/>
</dbReference>
<evidence type="ECO:0000256" key="1">
    <source>
        <dbReference type="ARBA" id="ARBA00022670"/>
    </source>
</evidence>
<name>A0AAD8KVH0_TARER</name>
<dbReference type="PANTHER" id="PTHR42648">
    <property type="entry name" value="TRANSPOSASE, PUTATIVE-RELATED"/>
    <property type="match status" value="1"/>
</dbReference>
<gene>
    <name evidence="7" type="ORF">QVD17_16735</name>
</gene>
<dbReference type="EMBL" id="JAUHHV010000004">
    <property type="protein sequence ID" value="KAK1427961.1"/>
    <property type="molecule type" value="Genomic_DNA"/>
</dbReference>
<feature type="compositionally biased region" description="Acidic residues" evidence="5">
    <location>
        <begin position="887"/>
        <end position="898"/>
    </location>
</feature>
<dbReference type="SUPFAM" id="SSF56672">
    <property type="entry name" value="DNA/RNA polymerases"/>
    <property type="match status" value="1"/>
</dbReference>
<dbReference type="InterPro" id="IPR012337">
    <property type="entry name" value="RNaseH-like_sf"/>
</dbReference>
<keyword evidence="2" id="KW-0479">Metal-binding</keyword>
<keyword evidence="8" id="KW-1185">Reference proteome</keyword>
<feature type="region of interest" description="Disordered" evidence="5">
    <location>
        <begin position="847"/>
        <end position="921"/>
    </location>
</feature>
<evidence type="ECO:0000256" key="4">
    <source>
        <dbReference type="ARBA" id="ARBA00022801"/>
    </source>
</evidence>
<dbReference type="Pfam" id="PF00665">
    <property type="entry name" value="rve"/>
    <property type="match status" value="1"/>
</dbReference>
<dbReference type="GO" id="GO:0006508">
    <property type="term" value="P:proteolysis"/>
    <property type="evidence" value="ECO:0007669"/>
    <property type="project" value="UniProtKB-KW"/>
</dbReference>
<reference evidence="7" key="1">
    <citation type="journal article" date="2023" name="bioRxiv">
        <title>Improved chromosome-level genome assembly for marigold (Tagetes erecta).</title>
        <authorList>
            <person name="Jiang F."/>
            <person name="Yuan L."/>
            <person name="Wang S."/>
            <person name="Wang H."/>
            <person name="Xu D."/>
            <person name="Wang A."/>
            <person name="Fan W."/>
        </authorList>
    </citation>
    <scope>NUCLEOTIDE SEQUENCE</scope>
    <source>
        <strain evidence="7">WSJ</strain>
        <tissue evidence="7">Leaf</tissue>
    </source>
</reference>
<feature type="domain" description="Integrase catalytic" evidence="6">
    <location>
        <begin position="573"/>
        <end position="739"/>
    </location>
</feature>
<dbReference type="InterPro" id="IPR001584">
    <property type="entry name" value="Integrase_cat-core"/>
</dbReference>
<accession>A0AAD8KVH0</accession>
<comment type="caution">
    <text evidence="7">The sequence shown here is derived from an EMBL/GenBank/DDBJ whole genome shotgun (WGS) entry which is preliminary data.</text>
</comment>
<dbReference type="SUPFAM" id="SSF53098">
    <property type="entry name" value="Ribonuclease H-like"/>
    <property type="match status" value="1"/>
</dbReference>
<feature type="compositionally biased region" description="Acidic residues" evidence="5">
    <location>
        <begin position="64"/>
        <end position="73"/>
    </location>
</feature>
<feature type="compositionally biased region" description="Polar residues" evidence="5">
    <location>
        <begin position="876"/>
        <end position="886"/>
    </location>
</feature>
<dbReference type="Pfam" id="PF07727">
    <property type="entry name" value="RVT_2"/>
    <property type="match status" value="1"/>
</dbReference>
<keyword evidence="4" id="KW-0378">Hydrolase</keyword>
<dbReference type="InterPro" id="IPR025724">
    <property type="entry name" value="GAG-pre-integrase_dom"/>
</dbReference>
<evidence type="ECO:0000256" key="5">
    <source>
        <dbReference type="SAM" id="MobiDB-lite"/>
    </source>
</evidence>
<dbReference type="InterPro" id="IPR057670">
    <property type="entry name" value="SH3_retrovirus"/>
</dbReference>
<dbReference type="Pfam" id="PF25597">
    <property type="entry name" value="SH3_retrovirus"/>
    <property type="match status" value="1"/>
</dbReference>
<feature type="region of interest" description="Disordered" evidence="5">
    <location>
        <begin position="56"/>
        <end position="200"/>
    </location>
</feature>
<keyword evidence="3" id="KW-0064">Aspartyl protease</keyword>
<dbReference type="GO" id="GO:0003676">
    <property type="term" value="F:nucleic acid binding"/>
    <property type="evidence" value="ECO:0007669"/>
    <property type="project" value="InterPro"/>
</dbReference>
<protein>
    <recommendedName>
        <fullName evidence="6">Integrase catalytic domain-containing protein</fullName>
    </recommendedName>
</protein>
<dbReference type="InterPro" id="IPR054722">
    <property type="entry name" value="PolX-like_BBD"/>
</dbReference>
<evidence type="ECO:0000256" key="3">
    <source>
        <dbReference type="ARBA" id="ARBA00022750"/>
    </source>
</evidence>
<dbReference type="GO" id="GO:0004190">
    <property type="term" value="F:aspartic-type endopeptidase activity"/>
    <property type="evidence" value="ECO:0007669"/>
    <property type="project" value="UniProtKB-KW"/>
</dbReference>
<dbReference type="InterPro" id="IPR013103">
    <property type="entry name" value="RVT_2"/>
</dbReference>
<feature type="compositionally biased region" description="Basic and acidic residues" evidence="5">
    <location>
        <begin position="149"/>
        <end position="170"/>
    </location>
</feature>
<sequence>MPELKDEGKKPEDQTKALVVSVKDGYDWSAYAEQFTSDLTSNLALVCEIEEDWSEEGDIKVVDTESEDSEECDWSAKSDPVEESESEIALMATSSESSSSTEQPKVKSCKTMVRQLVSERGNKTKTGLGFTHEPMPNSITQTLPENFNEFDHSPENERKFKEIQRSKSESEGSEVLMESLKEEDGVTTEADDEASNKSDPVLIQLVEYPELNPKSETVKDEGEFSGYNDPEYIRWKKEQKAQVADQLIKKQEVKKTEVSNAIMQKLKSKVNQSETKMSQGKSVIKSNDNTKAQIVKTDKVKPVKKKVSKGKTIKFVSAGTFDLNGSYGKPINSLIKSNSGLKTGSGPKSCAVNDKRIESKKVNSFKPRALMVRPRRPINSWFVDSGCSRHRTGNHALLQDFKLKNGTHVAFGGDASGKIKGEGTVSNGVISFDKVNYCAQLNFNLLSVSQICDKSYSTLFDDSFCYILKPGFKIDNEWVVVKAPRDRDVYKLDISQIDAETETTCLIAHASNDESQLWHRRLGHSNFRNMNRLVTGNHAVGIPSKKFSTTDLCPACLKGKQHRMSFKSKPDNSISKPLQMLHMDLFGPTNVQSIGKKSYCFVIIDDFTRFSWVYFLHVKSETAELLKEFIIKVENQLDCKVKTLRSDNGTEFKNANVDLFCAEKGIARQFSAPRTPQQNGVAERKNRTLIEAARSMLADAKIPITFWDEAITTTCFVQNRTLLVQDKQKTSYELLFGRKPNISYLKAFGCPVSILNLNDHLGKFESKSDDGFFLGYSSVSKVYRVFNSKTNTVIETINVKFLENSFPSVAHGPEWLFDLDSLSKSFNSNLFDFSGKARKESGDLGCFSDDSDNDDDGHLNSEYPFMSFHNPDHVKSSQAPGPSGSQDDQESNNFEDDVNLQSSPNDGGSVQNQPSSDPNAEVIPESFDYFINSPDQVPNFTPHTSTILQDLPNLIHSNLESQVQGDVIPTHRIHKKHPVSQIIWPLNQRTTRKALQDNSWIEAMQEELLQFRKQEVWKLVDLPEGENAIGTRWLYKNKPDEHGIVVRNKARLIAQGYTQEEGIDYEEVFAPVARLEAIRVFLAYASFMKFKVFQMDVKGAFLYGPITDDVYVRQPPGFEDPDYPHRVYKLSKALYGLHQAPRIWYETLSKHLLEHGFTRGQIDPTLFMNRENEELLCVQVYVDDIIFGSTSASMCKEFEEIMKSRFQMSSMGEINFFLGLQVKQLADGIFINQSKFVEKLLKKFKMQDCQTIRTPSDVNCKIQLDSKGKSVDQTLYRSMIGSVMYLTALRPDIMYAEIDYWWMSISGS</sequence>
<dbReference type="Gene3D" id="3.30.420.10">
    <property type="entry name" value="Ribonuclease H-like superfamily/Ribonuclease H"/>
    <property type="match status" value="1"/>
</dbReference>
<evidence type="ECO:0000256" key="2">
    <source>
        <dbReference type="ARBA" id="ARBA00022723"/>
    </source>
</evidence>
<evidence type="ECO:0000259" key="6">
    <source>
        <dbReference type="PROSITE" id="PS50994"/>
    </source>
</evidence>
<keyword evidence="1" id="KW-0645">Protease</keyword>
<dbReference type="Pfam" id="PF13976">
    <property type="entry name" value="gag_pre-integrs"/>
    <property type="match status" value="1"/>
</dbReference>